<dbReference type="FunFam" id="1.25.70.10:FF:000010">
    <property type="entry name" value="Transcription termination factor MTEF1, chloroplastic"/>
    <property type="match status" value="1"/>
</dbReference>
<dbReference type="Proteomes" id="UP000595140">
    <property type="component" value="Unassembled WGS sequence"/>
</dbReference>
<proteinExistence type="inferred from homology"/>
<dbReference type="InterPro" id="IPR003690">
    <property type="entry name" value="MTERF"/>
</dbReference>
<evidence type="ECO:0000256" key="3">
    <source>
        <dbReference type="ARBA" id="ARBA00022946"/>
    </source>
</evidence>
<accession>A0A484K059</accession>
<dbReference type="Pfam" id="PF02536">
    <property type="entry name" value="mTERF"/>
    <property type="match status" value="2"/>
</dbReference>
<protein>
    <recommendedName>
        <fullName evidence="6">mTERF domain-containing protein, mitochondrial</fullName>
    </recommendedName>
</protein>
<keyword evidence="2" id="KW-0805">Transcription regulation</keyword>
<gene>
    <name evidence="4" type="ORF">CCAM_LOCUS556</name>
</gene>
<dbReference type="OrthoDB" id="637682at2759"/>
<dbReference type="EMBL" id="OOIL02000002">
    <property type="protein sequence ID" value="VFQ58780.1"/>
    <property type="molecule type" value="Genomic_DNA"/>
</dbReference>
<dbReference type="PANTHER" id="PTHR13068:SF78">
    <property type="entry name" value="MITOCHONDRIAL TRANSCRIPTION TERMINATION FACTOR FAMILY PROTEIN"/>
    <property type="match status" value="1"/>
</dbReference>
<dbReference type="InterPro" id="IPR038538">
    <property type="entry name" value="MTERF_sf"/>
</dbReference>
<keyword evidence="5" id="KW-1185">Reference proteome</keyword>
<keyword evidence="2" id="KW-0806">Transcription termination</keyword>
<dbReference type="Gene3D" id="1.25.70.10">
    <property type="entry name" value="Transcription termination factor 3, mitochondrial"/>
    <property type="match status" value="1"/>
</dbReference>
<reference evidence="4 5" key="1">
    <citation type="submission" date="2018-04" db="EMBL/GenBank/DDBJ databases">
        <authorList>
            <person name="Vogel A."/>
        </authorList>
    </citation>
    <scope>NUCLEOTIDE SEQUENCE [LARGE SCALE GENOMIC DNA]</scope>
</reference>
<keyword evidence="2" id="KW-0804">Transcription</keyword>
<evidence type="ECO:0008006" key="6">
    <source>
        <dbReference type="Google" id="ProtNLM"/>
    </source>
</evidence>
<dbReference type="AlphaFoldDB" id="A0A484K059"/>
<organism evidence="4 5">
    <name type="scientific">Cuscuta campestris</name>
    <dbReference type="NCBI Taxonomy" id="132261"/>
    <lineage>
        <taxon>Eukaryota</taxon>
        <taxon>Viridiplantae</taxon>
        <taxon>Streptophyta</taxon>
        <taxon>Embryophyta</taxon>
        <taxon>Tracheophyta</taxon>
        <taxon>Spermatophyta</taxon>
        <taxon>Magnoliopsida</taxon>
        <taxon>eudicotyledons</taxon>
        <taxon>Gunneridae</taxon>
        <taxon>Pentapetalae</taxon>
        <taxon>asterids</taxon>
        <taxon>lamiids</taxon>
        <taxon>Solanales</taxon>
        <taxon>Convolvulaceae</taxon>
        <taxon>Cuscuteae</taxon>
        <taxon>Cuscuta</taxon>
        <taxon>Cuscuta subgen. Grammica</taxon>
        <taxon>Cuscuta sect. Cleistogrammica</taxon>
    </lineage>
</organism>
<evidence type="ECO:0000313" key="5">
    <source>
        <dbReference type="Proteomes" id="UP000595140"/>
    </source>
</evidence>
<evidence type="ECO:0000256" key="2">
    <source>
        <dbReference type="ARBA" id="ARBA00022472"/>
    </source>
</evidence>
<sequence>MAPPPAAAALLNPSSIFISAHIPSFSSSSSSSDQVPNSPLVRPAKPKPLILQEQHPPHTLQLKDKIQCLETMGVDSGQALSQNPSLHAAPLHSLLSFLLSKGIHQNDLRRIFGMCPDILTSDIESHLNPVFLFLSQDLHIPHPNFRRVIKKCPRLLVSSPENQLKPALFFLKSLGIKDLQSLAYQDPVLLVSSVENTLVPKLDYLASLGFSRTEVAGMVVRCPGLLTFSIENNFKPKFRYFADEMGRGLEELKEFPQYFTFSLEKRIKKRHMEAVQRGVVEGLPLGMMLKTSDEEFCHLMMKNHQRFES</sequence>
<evidence type="ECO:0000313" key="4">
    <source>
        <dbReference type="EMBL" id="VFQ58780.1"/>
    </source>
</evidence>
<dbReference type="GO" id="GO:0003676">
    <property type="term" value="F:nucleic acid binding"/>
    <property type="evidence" value="ECO:0007669"/>
    <property type="project" value="InterPro"/>
</dbReference>
<keyword evidence="3" id="KW-0809">Transit peptide</keyword>
<name>A0A484K059_9ASTE</name>
<dbReference type="SMART" id="SM00733">
    <property type="entry name" value="Mterf"/>
    <property type="match status" value="5"/>
</dbReference>
<evidence type="ECO:0000256" key="1">
    <source>
        <dbReference type="ARBA" id="ARBA00007692"/>
    </source>
</evidence>
<dbReference type="PANTHER" id="PTHR13068">
    <property type="entry name" value="CGI-12 PROTEIN-RELATED"/>
    <property type="match status" value="1"/>
</dbReference>
<dbReference type="GO" id="GO:0006353">
    <property type="term" value="P:DNA-templated transcription termination"/>
    <property type="evidence" value="ECO:0007669"/>
    <property type="project" value="UniProtKB-KW"/>
</dbReference>
<comment type="similarity">
    <text evidence="1">Belongs to the mTERF family.</text>
</comment>